<feature type="region of interest" description="Disordered" evidence="11">
    <location>
        <begin position="227"/>
        <end position="269"/>
    </location>
</feature>
<evidence type="ECO:0000256" key="6">
    <source>
        <dbReference type="ARBA" id="ARBA00022892"/>
    </source>
</evidence>
<dbReference type="GO" id="GO:0005789">
    <property type="term" value="C:endoplasmic reticulum membrane"/>
    <property type="evidence" value="ECO:0007669"/>
    <property type="project" value="UniProtKB-SubCell"/>
</dbReference>
<feature type="transmembrane region" description="Helical" evidence="12">
    <location>
        <begin position="331"/>
        <end position="355"/>
    </location>
</feature>
<dbReference type="AlphaFoldDB" id="A0AAD1UM81"/>
<organism evidence="13 14">
    <name type="scientific">Euplotes crassus</name>
    <dbReference type="NCBI Taxonomy" id="5936"/>
    <lineage>
        <taxon>Eukaryota</taxon>
        <taxon>Sar</taxon>
        <taxon>Alveolata</taxon>
        <taxon>Ciliophora</taxon>
        <taxon>Intramacronucleata</taxon>
        <taxon>Spirotrichea</taxon>
        <taxon>Hypotrichia</taxon>
        <taxon>Euplotida</taxon>
        <taxon>Euplotidae</taxon>
        <taxon>Moneuplotes</taxon>
    </lineage>
</organism>
<protein>
    <submittedName>
        <fullName evidence="13">Uncharacterized protein</fullName>
    </submittedName>
</protein>
<feature type="coiled-coil region" evidence="10">
    <location>
        <begin position="86"/>
        <end position="113"/>
    </location>
</feature>
<feature type="compositionally biased region" description="Acidic residues" evidence="11">
    <location>
        <begin position="174"/>
        <end position="193"/>
    </location>
</feature>
<keyword evidence="6" id="KW-0931">ER-Golgi transport</keyword>
<evidence type="ECO:0000313" key="14">
    <source>
        <dbReference type="Proteomes" id="UP001295684"/>
    </source>
</evidence>
<evidence type="ECO:0000256" key="7">
    <source>
        <dbReference type="ARBA" id="ARBA00022927"/>
    </source>
</evidence>
<dbReference type="Proteomes" id="UP001295684">
    <property type="component" value="Unassembled WGS sequence"/>
</dbReference>
<keyword evidence="4 12" id="KW-0812">Transmembrane</keyword>
<feature type="region of interest" description="Disordered" evidence="11">
    <location>
        <begin position="171"/>
        <end position="193"/>
    </location>
</feature>
<comment type="subcellular location">
    <subcellularLocation>
        <location evidence="1">Endoplasmic reticulum membrane</location>
        <topology evidence="1">Single-pass type IV membrane protein</topology>
    </subcellularLocation>
</comment>
<dbReference type="InterPro" id="IPR019150">
    <property type="entry name" value="Vesicle_transport_protein_Use1"/>
</dbReference>
<name>A0AAD1UM81_EUPCR</name>
<proteinExistence type="inferred from homology"/>
<dbReference type="GO" id="GO:0031201">
    <property type="term" value="C:SNARE complex"/>
    <property type="evidence" value="ECO:0007669"/>
    <property type="project" value="TreeGrafter"/>
</dbReference>
<evidence type="ECO:0000256" key="8">
    <source>
        <dbReference type="ARBA" id="ARBA00022989"/>
    </source>
</evidence>
<evidence type="ECO:0000256" key="2">
    <source>
        <dbReference type="ARBA" id="ARBA00007891"/>
    </source>
</evidence>
<keyword evidence="10" id="KW-0175">Coiled coil</keyword>
<evidence type="ECO:0000256" key="4">
    <source>
        <dbReference type="ARBA" id="ARBA00022692"/>
    </source>
</evidence>
<feature type="compositionally biased region" description="Polar residues" evidence="11">
    <location>
        <begin position="250"/>
        <end position="259"/>
    </location>
</feature>
<evidence type="ECO:0000256" key="5">
    <source>
        <dbReference type="ARBA" id="ARBA00022824"/>
    </source>
</evidence>
<keyword evidence="8 12" id="KW-1133">Transmembrane helix</keyword>
<dbReference type="PANTHER" id="PTHR13050">
    <property type="entry name" value="USE1-LIKE PROTEIN"/>
    <property type="match status" value="1"/>
</dbReference>
<evidence type="ECO:0000256" key="11">
    <source>
        <dbReference type="SAM" id="MobiDB-lite"/>
    </source>
</evidence>
<keyword evidence="9 12" id="KW-0472">Membrane</keyword>
<keyword evidence="5" id="KW-0256">Endoplasmic reticulum</keyword>
<evidence type="ECO:0000256" key="1">
    <source>
        <dbReference type="ARBA" id="ARBA00004163"/>
    </source>
</evidence>
<dbReference type="GO" id="GO:0015031">
    <property type="term" value="P:protein transport"/>
    <property type="evidence" value="ECO:0007669"/>
    <property type="project" value="UniProtKB-KW"/>
</dbReference>
<evidence type="ECO:0000256" key="9">
    <source>
        <dbReference type="ARBA" id="ARBA00023136"/>
    </source>
</evidence>
<evidence type="ECO:0000313" key="13">
    <source>
        <dbReference type="EMBL" id="CAI2372068.1"/>
    </source>
</evidence>
<dbReference type="Pfam" id="PF09753">
    <property type="entry name" value="Use1"/>
    <property type="match status" value="1"/>
</dbReference>
<evidence type="ECO:0000256" key="10">
    <source>
        <dbReference type="SAM" id="Coils"/>
    </source>
</evidence>
<reference evidence="13" key="1">
    <citation type="submission" date="2023-07" db="EMBL/GenBank/DDBJ databases">
        <authorList>
            <consortium name="AG Swart"/>
            <person name="Singh M."/>
            <person name="Singh A."/>
            <person name="Seah K."/>
            <person name="Emmerich C."/>
        </authorList>
    </citation>
    <scope>NUCLEOTIDE SEQUENCE</scope>
    <source>
        <strain evidence="13">DP1</strain>
    </source>
</reference>
<evidence type="ECO:0000256" key="12">
    <source>
        <dbReference type="SAM" id="Phobius"/>
    </source>
</evidence>
<sequence>MKQELAFIEKLTNLLVSKVGEDKDEIVFDQDIEGPSSESFCLINIDSFDAKQEIKLSQNPKIDVFKVLGRIKKCRNLLDKIPEQYCKNFLTDIDQAEKDIEEVKTQIWDQEDQYKPRLPELSQLQKPSLIDRLKKSKILKETLNNTESAFTYEERLQQIIKKVEGYTDSLEETKVDEESDNSDYYDVENDPDDNLGDEKKYYTYKITFAMLEEKLLKPLDEEEVVIEQQEQDDEPYSINNEGGLRKRTTSMKTDTSRASLSEHKEMSEHMTDQMMGSAVEMKKIARQFGETIRTDTAVIDEIERKQNKNLSKTKKDDDKMKKIAAKESIGFCMRILTLLFSFGMFVFIFIIIRLFPLKIYPTPSV</sequence>
<accession>A0AAD1UM81</accession>
<dbReference type="GO" id="GO:0006890">
    <property type="term" value="P:retrograde vesicle-mediated transport, Golgi to endoplasmic reticulum"/>
    <property type="evidence" value="ECO:0007669"/>
    <property type="project" value="TreeGrafter"/>
</dbReference>
<evidence type="ECO:0000256" key="3">
    <source>
        <dbReference type="ARBA" id="ARBA00022448"/>
    </source>
</evidence>
<gene>
    <name evidence="13" type="ORF">ECRASSUSDP1_LOCUS13395</name>
</gene>
<keyword evidence="3" id="KW-0813">Transport</keyword>
<comment type="similarity">
    <text evidence="2">Belongs to the USE1 family.</text>
</comment>
<dbReference type="GO" id="GO:0005484">
    <property type="term" value="F:SNAP receptor activity"/>
    <property type="evidence" value="ECO:0007669"/>
    <property type="project" value="TreeGrafter"/>
</dbReference>
<comment type="caution">
    <text evidence="13">The sequence shown here is derived from an EMBL/GenBank/DDBJ whole genome shotgun (WGS) entry which is preliminary data.</text>
</comment>
<keyword evidence="7" id="KW-0653">Protein transport</keyword>
<dbReference type="PANTHER" id="PTHR13050:SF7">
    <property type="entry name" value="VESICLE TRANSPORT PROTEIN USE1"/>
    <property type="match status" value="1"/>
</dbReference>
<feature type="compositionally biased region" description="Basic and acidic residues" evidence="11">
    <location>
        <begin position="260"/>
        <end position="269"/>
    </location>
</feature>
<dbReference type="EMBL" id="CAMPGE010013330">
    <property type="protein sequence ID" value="CAI2372068.1"/>
    <property type="molecule type" value="Genomic_DNA"/>
</dbReference>
<keyword evidence="14" id="KW-1185">Reference proteome</keyword>